<dbReference type="EMBL" id="DAESCB010000001">
    <property type="protein sequence ID" value="HBH7040552.1"/>
    <property type="molecule type" value="Genomic_DNA"/>
</dbReference>
<accession>A0A133LJC9</accession>
<dbReference type="EMBL" id="ABLGCN030000011">
    <property type="protein sequence ID" value="EMM7459307.1"/>
    <property type="molecule type" value="Genomic_DNA"/>
</dbReference>
<dbReference type="GO" id="GO:1901530">
    <property type="term" value="P:response to hypochlorite"/>
    <property type="evidence" value="ECO:0007669"/>
    <property type="project" value="TreeGrafter"/>
</dbReference>
<sequence>MMDKLYQYVSTKENVGINLCRISIAIVFMWIGLLKFIPYEADSIVPFVANSPFMSFFYNDPSNYTQFMNHEGELIEANRAWHHANNTYGYSTGLGIVEVIFSLLILAHYVSPKIGFWGATLAFLTPFVTLTFLIFTPETWVSGQDSHTGFPYLSGAGRLVLKDTIMMAAGLIAMVHSAKCILAQNQHERDYTGKVSAGLR</sequence>
<dbReference type="PIRSF" id="PIRSF028065">
    <property type="entry name" value="UCP028065"/>
    <property type="match status" value="1"/>
</dbReference>
<dbReference type="NCBIfam" id="NF040476">
    <property type="entry name" value="chlor_memb_RclC"/>
    <property type="match status" value="1"/>
</dbReference>
<keyword evidence="1" id="KW-1133">Transmembrane helix</keyword>
<evidence type="ECO:0000313" key="3">
    <source>
        <dbReference type="EMBL" id="ELV3680648.1"/>
    </source>
</evidence>
<keyword evidence="1" id="KW-0472">Membrane</keyword>
<evidence type="ECO:0000256" key="1">
    <source>
        <dbReference type="SAM" id="Phobius"/>
    </source>
</evidence>
<gene>
    <name evidence="2" type="ORF">AI2935V1_2495</name>
    <name evidence="5" type="ORF">KV121_000542</name>
    <name evidence="4" type="ORF">P7U51_003866</name>
    <name evidence="3" type="ORF">SGX49_003089</name>
</gene>
<dbReference type="PANTHER" id="PTHR40106:SF1">
    <property type="entry name" value="INNER MEMBRANE PROTEIN RCLC"/>
    <property type="match status" value="1"/>
</dbReference>
<dbReference type="Proteomes" id="UP001169574">
    <property type="component" value="Unassembled WGS sequence"/>
</dbReference>
<dbReference type="OrthoDB" id="1118972at2"/>
<reference evidence="5" key="1">
    <citation type="journal article" date="2018" name="Genome Biol.">
        <title>SKESA: strategic k-mer extension for scrupulous assemblies.</title>
        <authorList>
            <person name="Souvorov A."/>
            <person name="Agarwala R."/>
            <person name="Lipman D.J."/>
        </authorList>
    </citation>
    <scope>NUCLEOTIDE SEQUENCE</scope>
    <source>
        <strain evidence="5">91871</strain>
    </source>
</reference>
<evidence type="ECO:0000313" key="2">
    <source>
        <dbReference type="EMBL" id="CAH6590310.1"/>
    </source>
</evidence>
<dbReference type="EMBL" id="ABOSXX010000014">
    <property type="protein sequence ID" value="ELV3680648.1"/>
    <property type="molecule type" value="Genomic_DNA"/>
</dbReference>
<dbReference type="InterPro" id="IPR007339">
    <property type="entry name" value="RclC-like"/>
</dbReference>
<proteinExistence type="predicted"/>
<reference evidence="2" key="3">
    <citation type="submission" date="2022-05" db="EMBL/GenBank/DDBJ databases">
        <authorList>
            <person name="Alioto T."/>
            <person name="Alioto T."/>
            <person name="Gomez Garrido J."/>
        </authorList>
    </citation>
    <scope>NUCLEOTIDE SEQUENCE</scope>
    <source>
        <strain evidence="2">112</strain>
    </source>
</reference>
<evidence type="ECO:0000313" key="6">
    <source>
        <dbReference type="Proteomes" id="UP000885148"/>
    </source>
</evidence>
<keyword evidence="1" id="KW-0812">Transmembrane</keyword>
<reference evidence="5" key="2">
    <citation type="submission" date="2021-07" db="EMBL/GenBank/DDBJ databases">
        <authorList>
            <consortium name="NCBI Pathogen Detection Project"/>
        </authorList>
    </citation>
    <scope>NUCLEOTIDE SEQUENCE</scope>
    <source>
        <strain evidence="5">91871</strain>
    </source>
</reference>
<dbReference type="GO" id="GO:0005886">
    <property type="term" value="C:plasma membrane"/>
    <property type="evidence" value="ECO:0007669"/>
    <property type="project" value="TreeGrafter"/>
</dbReference>
<feature type="transmembrane region" description="Helical" evidence="1">
    <location>
        <begin position="114"/>
        <end position="135"/>
    </location>
</feature>
<feature type="transmembrane region" description="Helical" evidence="1">
    <location>
        <begin position="20"/>
        <end position="37"/>
    </location>
</feature>
<protein>
    <submittedName>
        <fullName evidence="2">Inner membrane protein RclC</fullName>
    </submittedName>
    <submittedName>
        <fullName evidence="5">YkgB family protein</fullName>
    </submittedName>
</protein>
<dbReference type="PANTHER" id="PTHR40106">
    <property type="entry name" value="INNER MEMBRANE PROTEIN RCLC"/>
    <property type="match status" value="1"/>
</dbReference>
<dbReference type="Pfam" id="PF04224">
    <property type="entry name" value="DUF417"/>
    <property type="match status" value="1"/>
</dbReference>
<reference evidence="4" key="4">
    <citation type="submission" date="2024-02" db="EMBL/GenBank/DDBJ databases">
        <authorList>
            <consortium name="Clinical and Environmental Microbiology Branch: Whole genome sequencing antimicrobial resistance pathogens in the healthcare setting"/>
        </authorList>
    </citation>
    <scope>NUCLEOTIDE SEQUENCE</scope>
    <source>
        <strain evidence="3">2023GN-00287</strain>
        <strain evidence="4">Whole organism</strain>
    </source>
</reference>
<dbReference type="EMBL" id="OW995941">
    <property type="protein sequence ID" value="CAH6590310.1"/>
    <property type="molecule type" value="Genomic_DNA"/>
</dbReference>
<dbReference type="AlphaFoldDB" id="A0A133LJC9"/>
<dbReference type="InterPro" id="IPR053532">
    <property type="entry name" value="RCS_Resistance"/>
</dbReference>
<dbReference type="Proteomes" id="UP001279522">
    <property type="component" value="Unassembled WGS sequence"/>
</dbReference>
<feature type="transmembrane region" description="Helical" evidence="1">
    <location>
        <begin position="88"/>
        <end position="107"/>
    </location>
</feature>
<dbReference type="Proteomes" id="UP000885148">
    <property type="component" value="Unassembled WGS sequence"/>
</dbReference>
<dbReference type="Proteomes" id="UP000789647">
    <property type="component" value="Chromosome"/>
</dbReference>
<dbReference type="InterPro" id="IPR016865">
    <property type="entry name" value="RclC"/>
</dbReference>
<name>A0A133LJC9_CITFR</name>
<evidence type="ECO:0000313" key="5">
    <source>
        <dbReference type="EMBL" id="HBH7040552.1"/>
    </source>
</evidence>
<organism evidence="5 6">
    <name type="scientific">Citrobacter freundii</name>
    <dbReference type="NCBI Taxonomy" id="546"/>
    <lineage>
        <taxon>Bacteria</taxon>
        <taxon>Pseudomonadati</taxon>
        <taxon>Pseudomonadota</taxon>
        <taxon>Gammaproteobacteria</taxon>
        <taxon>Enterobacterales</taxon>
        <taxon>Enterobacteriaceae</taxon>
        <taxon>Citrobacter</taxon>
        <taxon>Citrobacter freundii complex</taxon>
    </lineage>
</organism>
<evidence type="ECO:0000313" key="4">
    <source>
        <dbReference type="EMBL" id="EMM7459307.1"/>
    </source>
</evidence>